<dbReference type="Pfam" id="PF13477">
    <property type="entry name" value="Glyco_trans_4_2"/>
    <property type="match status" value="1"/>
</dbReference>
<keyword evidence="4" id="KW-1185">Reference proteome</keyword>
<dbReference type="InterPro" id="IPR001296">
    <property type="entry name" value="Glyco_trans_1"/>
</dbReference>
<evidence type="ECO:0000313" key="4">
    <source>
        <dbReference type="Proteomes" id="UP001501772"/>
    </source>
</evidence>
<feature type="domain" description="Glycosyl transferase family 1" evidence="1">
    <location>
        <begin position="192"/>
        <end position="357"/>
    </location>
</feature>
<proteinExistence type="predicted"/>
<evidence type="ECO:0000313" key="3">
    <source>
        <dbReference type="EMBL" id="GAA4205105.1"/>
    </source>
</evidence>
<dbReference type="Gene3D" id="3.40.50.2000">
    <property type="entry name" value="Glycogen Phosphorylase B"/>
    <property type="match status" value="2"/>
</dbReference>
<evidence type="ECO:0000259" key="1">
    <source>
        <dbReference type="Pfam" id="PF00534"/>
    </source>
</evidence>
<sequence>MRKVLHVVNISFVLPYYIGEQFTYFANKGIEFYVACSNSEHLNKYAEEKKFRKIDIPILRSINPIQDLKSILALRHFIKKNKIEIVFGHTPKGALIGIVAGYLSGVERRVYFRHGLMYETSTGLKRFLLKKIEQLTSRLATEIVCVSQSVINKSNQERLNNPKKNMLLSKGTCNGIDSDRFSRHTLLPAMQNELKKLHNITSNNRIVGYVGRLVNDKGINELIGAWKLLIKEFCDIKLLLIGPFEERDGLSSQVKDFIINEPSIIHTGLIDDVKPYYGLMDIFILPSFREGFPTVVLEASAMELAVITSKSTGCIDSIIENETGKYTEISSYGIAENIKGYLLNWDLAKTHGENGRRFVVENFKQRIIWEEIGRKFLDIS</sequence>
<reference evidence="4" key="1">
    <citation type="journal article" date="2019" name="Int. J. Syst. Evol. Microbiol.">
        <title>The Global Catalogue of Microorganisms (GCM) 10K type strain sequencing project: providing services to taxonomists for standard genome sequencing and annotation.</title>
        <authorList>
            <consortium name="The Broad Institute Genomics Platform"/>
            <consortium name="The Broad Institute Genome Sequencing Center for Infectious Disease"/>
            <person name="Wu L."/>
            <person name="Ma J."/>
        </authorList>
    </citation>
    <scope>NUCLEOTIDE SEQUENCE [LARGE SCALE GENOMIC DNA]</scope>
    <source>
        <strain evidence="4">JCM 17626</strain>
    </source>
</reference>
<protein>
    <submittedName>
        <fullName evidence="3">Glycosyltransferase family 4 protein</fullName>
    </submittedName>
</protein>
<name>A0ABP8BF75_9SPHI</name>
<dbReference type="EMBL" id="BAABBY010000005">
    <property type="protein sequence ID" value="GAA4205105.1"/>
    <property type="molecule type" value="Genomic_DNA"/>
</dbReference>
<accession>A0ABP8BF75</accession>
<evidence type="ECO:0000259" key="2">
    <source>
        <dbReference type="Pfam" id="PF13477"/>
    </source>
</evidence>
<gene>
    <name evidence="3" type="ORF">GCM10022289_24090</name>
</gene>
<comment type="caution">
    <text evidence="3">The sequence shown here is derived from an EMBL/GenBank/DDBJ whole genome shotgun (WGS) entry which is preliminary data.</text>
</comment>
<feature type="domain" description="Glycosyltransferase subfamily 4-like N-terminal" evidence="2">
    <location>
        <begin position="15"/>
        <end position="147"/>
    </location>
</feature>
<dbReference type="Pfam" id="PF00534">
    <property type="entry name" value="Glycos_transf_1"/>
    <property type="match status" value="1"/>
</dbReference>
<dbReference type="Proteomes" id="UP001501772">
    <property type="component" value="Unassembled WGS sequence"/>
</dbReference>
<dbReference type="PANTHER" id="PTHR45947">
    <property type="entry name" value="SULFOQUINOVOSYL TRANSFERASE SQD2"/>
    <property type="match status" value="1"/>
</dbReference>
<dbReference type="PANTHER" id="PTHR45947:SF3">
    <property type="entry name" value="SULFOQUINOVOSYL TRANSFERASE SQD2"/>
    <property type="match status" value="1"/>
</dbReference>
<dbReference type="SUPFAM" id="SSF53756">
    <property type="entry name" value="UDP-Glycosyltransferase/glycogen phosphorylase"/>
    <property type="match status" value="1"/>
</dbReference>
<dbReference type="RefSeq" id="WP_344851700.1">
    <property type="nucleotide sequence ID" value="NZ_BAABBY010000005.1"/>
</dbReference>
<dbReference type="InterPro" id="IPR050194">
    <property type="entry name" value="Glycosyltransferase_grp1"/>
</dbReference>
<dbReference type="CDD" id="cd03808">
    <property type="entry name" value="GT4_CapM-like"/>
    <property type="match status" value="1"/>
</dbReference>
<organism evidence="3 4">
    <name type="scientific">Pedobacter jeongneungensis</name>
    <dbReference type="NCBI Taxonomy" id="947309"/>
    <lineage>
        <taxon>Bacteria</taxon>
        <taxon>Pseudomonadati</taxon>
        <taxon>Bacteroidota</taxon>
        <taxon>Sphingobacteriia</taxon>
        <taxon>Sphingobacteriales</taxon>
        <taxon>Sphingobacteriaceae</taxon>
        <taxon>Pedobacter</taxon>
    </lineage>
</organism>
<dbReference type="InterPro" id="IPR028098">
    <property type="entry name" value="Glyco_trans_4-like_N"/>
</dbReference>